<dbReference type="Proteomes" id="UP000789901">
    <property type="component" value="Unassembled WGS sequence"/>
</dbReference>
<gene>
    <name evidence="1" type="ORF">GMARGA_LOCUS35253</name>
</gene>
<reference evidence="1 2" key="1">
    <citation type="submission" date="2021-06" db="EMBL/GenBank/DDBJ databases">
        <authorList>
            <person name="Kallberg Y."/>
            <person name="Tangrot J."/>
            <person name="Rosling A."/>
        </authorList>
    </citation>
    <scope>NUCLEOTIDE SEQUENCE [LARGE SCALE GENOMIC DNA]</scope>
    <source>
        <strain evidence="1 2">120-4 pot B 10/14</strain>
    </source>
</reference>
<proteinExistence type="predicted"/>
<accession>A0ABN7WUN5</accession>
<organism evidence="1 2">
    <name type="scientific">Gigaspora margarita</name>
    <dbReference type="NCBI Taxonomy" id="4874"/>
    <lineage>
        <taxon>Eukaryota</taxon>
        <taxon>Fungi</taxon>
        <taxon>Fungi incertae sedis</taxon>
        <taxon>Mucoromycota</taxon>
        <taxon>Glomeromycotina</taxon>
        <taxon>Glomeromycetes</taxon>
        <taxon>Diversisporales</taxon>
        <taxon>Gigasporaceae</taxon>
        <taxon>Gigaspora</taxon>
    </lineage>
</organism>
<feature type="non-terminal residue" evidence="1">
    <location>
        <position position="1"/>
    </location>
</feature>
<name>A0ABN7WUN5_GIGMA</name>
<evidence type="ECO:0000313" key="2">
    <source>
        <dbReference type="Proteomes" id="UP000789901"/>
    </source>
</evidence>
<evidence type="ECO:0000313" key="1">
    <source>
        <dbReference type="EMBL" id="CAG8841112.1"/>
    </source>
</evidence>
<comment type="caution">
    <text evidence="1">The sequence shown here is derived from an EMBL/GenBank/DDBJ whole genome shotgun (WGS) entry which is preliminary data.</text>
</comment>
<sequence>AEVEKNNKNLLLEDSDVLFALTNVYRDGIGVTTKYGILSQNIELQEQE</sequence>
<dbReference type="EMBL" id="CAJVQB010064780">
    <property type="protein sequence ID" value="CAG8841112.1"/>
    <property type="molecule type" value="Genomic_DNA"/>
</dbReference>
<protein>
    <submittedName>
        <fullName evidence="1">29855_t:CDS:1</fullName>
    </submittedName>
</protein>
<keyword evidence="2" id="KW-1185">Reference proteome</keyword>